<feature type="compositionally biased region" description="Polar residues" evidence="1">
    <location>
        <begin position="152"/>
        <end position="169"/>
    </location>
</feature>
<feature type="region of interest" description="Disordered" evidence="1">
    <location>
        <begin position="149"/>
        <end position="203"/>
    </location>
</feature>
<evidence type="ECO:0000313" key="4">
    <source>
        <dbReference type="Proteomes" id="UP001054889"/>
    </source>
</evidence>
<reference evidence="3" key="1">
    <citation type="journal article" date="2018" name="DNA Res.">
        <title>Multiple hybrid de novo genome assembly of finger millet, an orphan allotetraploid crop.</title>
        <authorList>
            <person name="Hatakeyama M."/>
            <person name="Aluri S."/>
            <person name="Balachadran M.T."/>
            <person name="Sivarajan S.R."/>
            <person name="Patrignani A."/>
            <person name="Gruter S."/>
            <person name="Poveda L."/>
            <person name="Shimizu-Inatsugi R."/>
            <person name="Baeten J."/>
            <person name="Francoijs K.J."/>
            <person name="Nataraja K.N."/>
            <person name="Reddy Y.A.N."/>
            <person name="Phadnis S."/>
            <person name="Ravikumar R.L."/>
            <person name="Schlapbach R."/>
            <person name="Sreeman S.M."/>
            <person name="Shimizu K.K."/>
        </authorList>
    </citation>
    <scope>NUCLEOTIDE SEQUENCE</scope>
</reference>
<sequence length="301" mass="32908">MSSFMLRRFVDLVGGGVKTDKGFKEVHVNQVARSLCEFSGQEVTGTQVYNHLRKWRQCWVKGCKLKDLSGATWDENTYSIILDDEHLLGHTKDHPKDAEFLNTPIENYVQMQIIFGAGQATGRYAMRSNEPLGTPSDFTDLTSEVGAGAATVNGSGSGPATGTQALVNGSGSGPAIGTQASPSQGTRCGEEPTNPPKRRRSLNDDEIGMFKGLTGAVNRMADAFEAPVRVETNDVHPMLYTACMSLPGFEEDDMMTALTYLLDNSRQGIGFVHMTQEHRVLWLRQFLAKIKANVNVDADND</sequence>
<evidence type="ECO:0000256" key="1">
    <source>
        <dbReference type="SAM" id="MobiDB-lite"/>
    </source>
</evidence>
<organism evidence="3 4">
    <name type="scientific">Eleusine coracana subsp. coracana</name>
    <dbReference type="NCBI Taxonomy" id="191504"/>
    <lineage>
        <taxon>Eukaryota</taxon>
        <taxon>Viridiplantae</taxon>
        <taxon>Streptophyta</taxon>
        <taxon>Embryophyta</taxon>
        <taxon>Tracheophyta</taxon>
        <taxon>Spermatophyta</taxon>
        <taxon>Magnoliopsida</taxon>
        <taxon>Liliopsida</taxon>
        <taxon>Poales</taxon>
        <taxon>Poaceae</taxon>
        <taxon>PACMAD clade</taxon>
        <taxon>Chloridoideae</taxon>
        <taxon>Cynodonteae</taxon>
        <taxon>Eleusininae</taxon>
        <taxon>Eleusine</taxon>
    </lineage>
</organism>
<dbReference type="InterPro" id="IPR024752">
    <property type="entry name" value="Myb/SANT-like_dom"/>
</dbReference>
<comment type="caution">
    <text evidence="3">The sequence shown here is derived from an EMBL/GenBank/DDBJ whole genome shotgun (WGS) entry which is preliminary data.</text>
</comment>
<dbReference type="Proteomes" id="UP001054889">
    <property type="component" value="Unassembled WGS sequence"/>
</dbReference>
<dbReference type="PANTHER" id="PTHR47127">
    <property type="entry name" value="10A19I.15"/>
    <property type="match status" value="1"/>
</dbReference>
<name>A0AAV5C751_ELECO</name>
<accession>A0AAV5C751</accession>
<proteinExistence type="predicted"/>
<dbReference type="AlphaFoldDB" id="A0AAV5C751"/>
<dbReference type="EMBL" id="BQKI01000004">
    <property type="protein sequence ID" value="GJM93965.1"/>
    <property type="molecule type" value="Genomic_DNA"/>
</dbReference>
<reference evidence="3" key="2">
    <citation type="submission" date="2021-12" db="EMBL/GenBank/DDBJ databases">
        <title>Resequencing data analysis of finger millet.</title>
        <authorList>
            <person name="Hatakeyama M."/>
            <person name="Aluri S."/>
            <person name="Balachadran M.T."/>
            <person name="Sivarajan S.R."/>
            <person name="Poveda L."/>
            <person name="Shimizu-Inatsugi R."/>
            <person name="Schlapbach R."/>
            <person name="Sreeman S.M."/>
            <person name="Shimizu K.K."/>
        </authorList>
    </citation>
    <scope>NUCLEOTIDE SEQUENCE</scope>
</reference>
<evidence type="ECO:0000259" key="2">
    <source>
        <dbReference type="Pfam" id="PF12776"/>
    </source>
</evidence>
<dbReference type="Pfam" id="PF12776">
    <property type="entry name" value="Myb_DNA-bind_3"/>
    <property type="match status" value="1"/>
</dbReference>
<gene>
    <name evidence="3" type="primary">ga10569</name>
    <name evidence="3" type="ORF">PR202_ga10569</name>
</gene>
<feature type="domain" description="Myb/SANT-like" evidence="2">
    <location>
        <begin position="5"/>
        <end position="85"/>
    </location>
</feature>
<evidence type="ECO:0000313" key="3">
    <source>
        <dbReference type="EMBL" id="GJM93965.1"/>
    </source>
</evidence>
<protein>
    <recommendedName>
        <fullName evidence="2">Myb/SANT-like domain-containing protein</fullName>
    </recommendedName>
</protein>
<keyword evidence="4" id="KW-1185">Reference proteome</keyword>